<dbReference type="GO" id="GO:0009307">
    <property type="term" value="P:DNA restriction-modification system"/>
    <property type="evidence" value="ECO:0007669"/>
    <property type="project" value="UniProtKB-KW"/>
</dbReference>
<dbReference type="Pfam" id="PF00145">
    <property type="entry name" value="DNA_methylase"/>
    <property type="match status" value="1"/>
</dbReference>
<accession>A0A1Q5Y5J0</accession>
<proteinExistence type="predicted"/>
<evidence type="ECO:0000313" key="6">
    <source>
        <dbReference type="Proteomes" id="UP000249936"/>
    </source>
</evidence>
<dbReference type="InterPro" id="IPR029063">
    <property type="entry name" value="SAM-dependent_MTases_sf"/>
</dbReference>
<sequence>MSLTYLDLFSGAGGLSLGFDYAEFRQLLSIELEPVYCETYRVNFPHHRVLQQDLTQLSNEQASLYRSDIPNRGIAGVEE</sequence>
<reference evidence="5 6" key="1">
    <citation type="submission" date="2018-06" db="EMBL/GenBank/DDBJ databases">
        <authorList>
            <consortium name="Pathogen Informatics"/>
            <person name="Doyle S."/>
        </authorList>
    </citation>
    <scope>NUCLEOTIDE SEQUENCE [LARGE SCALE GENOMIC DNA]</scope>
    <source>
        <strain evidence="5 6">NCTC11872</strain>
    </source>
</reference>
<dbReference type="EMBL" id="UASK01000003">
    <property type="protein sequence ID" value="SPX40744.1"/>
    <property type="molecule type" value="Genomic_DNA"/>
</dbReference>
<name>A0A1Q5Y5J0_HAEIF</name>
<dbReference type="GO" id="GO:0003886">
    <property type="term" value="F:DNA (cytosine-5-)-methyltransferase activity"/>
    <property type="evidence" value="ECO:0007669"/>
    <property type="project" value="UniProtKB-EC"/>
</dbReference>
<dbReference type="GO" id="GO:0032259">
    <property type="term" value="P:methylation"/>
    <property type="evidence" value="ECO:0007669"/>
    <property type="project" value="UniProtKB-KW"/>
</dbReference>
<evidence type="ECO:0000313" key="5">
    <source>
        <dbReference type="EMBL" id="SPX40744.1"/>
    </source>
</evidence>
<dbReference type="AlphaFoldDB" id="A0A1Q5Y5J0"/>
<protein>
    <submittedName>
        <fullName evidence="5">5-methylcytosine methyltransferase</fullName>
    </submittedName>
</protein>
<keyword evidence="3" id="KW-0680">Restriction system</keyword>
<dbReference type="SUPFAM" id="SSF53335">
    <property type="entry name" value="S-adenosyl-L-methionine-dependent methyltransferases"/>
    <property type="match status" value="1"/>
</dbReference>
<dbReference type="Proteomes" id="UP000249936">
    <property type="component" value="Unassembled WGS sequence"/>
</dbReference>
<organism evidence="5 6">
    <name type="scientific">Haemophilus influenzae</name>
    <dbReference type="NCBI Taxonomy" id="727"/>
    <lineage>
        <taxon>Bacteria</taxon>
        <taxon>Pseudomonadati</taxon>
        <taxon>Pseudomonadota</taxon>
        <taxon>Gammaproteobacteria</taxon>
        <taxon>Pasteurellales</taxon>
        <taxon>Pasteurellaceae</taxon>
        <taxon>Haemophilus</taxon>
    </lineage>
</organism>
<evidence type="ECO:0000256" key="1">
    <source>
        <dbReference type="ARBA" id="ARBA00022603"/>
    </source>
</evidence>
<dbReference type="Gene3D" id="3.40.50.150">
    <property type="entry name" value="Vaccinia Virus protein VP39"/>
    <property type="match status" value="1"/>
</dbReference>
<keyword evidence="1 5" id="KW-0489">Methyltransferase</keyword>
<comment type="catalytic activity">
    <reaction evidence="4">
        <text>a 2'-deoxycytidine in DNA + S-adenosyl-L-methionine = a 5-methyl-2'-deoxycytidine in DNA + S-adenosyl-L-homocysteine + H(+)</text>
        <dbReference type="Rhea" id="RHEA:13681"/>
        <dbReference type="Rhea" id="RHEA-COMP:11369"/>
        <dbReference type="Rhea" id="RHEA-COMP:11370"/>
        <dbReference type="ChEBI" id="CHEBI:15378"/>
        <dbReference type="ChEBI" id="CHEBI:57856"/>
        <dbReference type="ChEBI" id="CHEBI:59789"/>
        <dbReference type="ChEBI" id="CHEBI:85452"/>
        <dbReference type="ChEBI" id="CHEBI:85454"/>
        <dbReference type="EC" id="2.1.1.37"/>
    </reaction>
</comment>
<evidence type="ECO:0000256" key="4">
    <source>
        <dbReference type="ARBA" id="ARBA00047422"/>
    </source>
</evidence>
<keyword evidence="2 5" id="KW-0808">Transferase</keyword>
<dbReference type="InterPro" id="IPR001525">
    <property type="entry name" value="C5_MeTfrase"/>
</dbReference>
<gene>
    <name evidence="5" type="ORF">NCTC11872_00320</name>
</gene>
<evidence type="ECO:0000256" key="2">
    <source>
        <dbReference type="ARBA" id="ARBA00022679"/>
    </source>
</evidence>
<evidence type="ECO:0000256" key="3">
    <source>
        <dbReference type="ARBA" id="ARBA00022747"/>
    </source>
</evidence>